<name>A0ABV4E563_9GAMM</name>
<dbReference type="Gene3D" id="3.30.300.20">
    <property type="match status" value="1"/>
</dbReference>
<sequence>MADREHDYQVTVEWTGNKGQGTENYKAYDRQFKVVADAKAEIAGSADPAFLGDASRWNPEEMLLASASACHKLWYLHLCAEAGISVQSYCDRAEGTMLEARRGRFTRIVLKPQITLRAGDDITLAAALHEKAHEQCFIANSLNFPVLCEPTIKHA</sequence>
<evidence type="ECO:0000313" key="1">
    <source>
        <dbReference type="EMBL" id="MEY8770061.1"/>
    </source>
</evidence>
<keyword evidence="2" id="KW-1185">Reference proteome</keyword>
<dbReference type="InterPro" id="IPR036102">
    <property type="entry name" value="OsmC/Ohrsf"/>
</dbReference>
<comment type="caution">
    <text evidence="1">The sequence shown here is derived from an EMBL/GenBank/DDBJ whole genome shotgun (WGS) entry which is preliminary data.</text>
</comment>
<evidence type="ECO:0000313" key="2">
    <source>
        <dbReference type="Proteomes" id="UP001565243"/>
    </source>
</evidence>
<dbReference type="SUPFAM" id="SSF82784">
    <property type="entry name" value="OsmC-like"/>
    <property type="match status" value="1"/>
</dbReference>
<dbReference type="InterPro" id="IPR052707">
    <property type="entry name" value="OsmC_Ohr_Peroxiredoxin"/>
</dbReference>
<dbReference type="InterPro" id="IPR015946">
    <property type="entry name" value="KH_dom-like_a/b"/>
</dbReference>
<dbReference type="RefSeq" id="WP_253456158.1">
    <property type="nucleotide sequence ID" value="NZ_JBGFFX010000003.1"/>
</dbReference>
<gene>
    <name evidence="1" type="ORF">AB6T85_06410</name>
</gene>
<protein>
    <submittedName>
        <fullName evidence="1">OsmC family protein</fullName>
    </submittedName>
</protein>
<dbReference type="Proteomes" id="UP001565243">
    <property type="component" value="Unassembled WGS sequence"/>
</dbReference>
<dbReference type="EMBL" id="JBGFFX010000003">
    <property type="protein sequence ID" value="MEY8770061.1"/>
    <property type="molecule type" value="Genomic_DNA"/>
</dbReference>
<dbReference type="InterPro" id="IPR003718">
    <property type="entry name" value="OsmC/Ohr_fam"/>
</dbReference>
<proteinExistence type="predicted"/>
<dbReference type="Pfam" id="PF02566">
    <property type="entry name" value="OsmC"/>
    <property type="match status" value="1"/>
</dbReference>
<accession>A0ABV4E563</accession>
<organism evidence="1 2">
    <name type="scientific">Erwinia aeris</name>
    <dbReference type="NCBI Taxonomy" id="3239803"/>
    <lineage>
        <taxon>Bacteria</taxon>
        <taxon>Pseudomonadati</taxon>
        <taxon>Pseudomonadota</taxon>
        <taxon>Gammaproteobacteria</taxon>
        <taxon>Enterobacterales</taxon>
        <taxon>Erwiniaceae</taxon>
        <taxon>Erwinia</taxon>
    </lineage>
</organism>
<dbReference type="PANTHER" id="PTHR42830">
    <property type="entry name" value="OSMOTICALLY INDUCIBLE FAMILY PROTEIN"/>
    <property type="match status" value="1"/>
</dbReference>
<dbReference type="PANTHER" id="PTHR42830:SF2">
    <property type="entry name" value="OSMC_OHR FAMILY PROTEIN"/>
    <property type="match status" value="1"/>
</dbReference>
<reference evidence="1 2" key="1">
    <citation type="submission" date="2024-07" db="EMBL/GenBank/DDBJ databases">
        <authorList>
            <person name="Hebao G."/>
        </authorList>
    </citation>
    <scope>NUCLEOTIDE SEQUENCE [LARGE SCALE GENOMIC DNA]</scope>
    <source>
        <strain evidence="1 2">ACCC 02193</strain>
    </source>
</reference>